<sequence length="174" mass="20568">MESEILQSYMISIQDFNKKTEFYKNTEVIVFDNTDEDLIEYYLKSWKITKADTLINRADSTDINSPYILNKKLKKILIKELKKDEPIDWNNVQFPDNFRLVEYKKAPILENLKLSKRKISLLLSKPVIFQNGTMAIFRAWEIYGSNISGTPTLQFYKKKDSKWVKFSEIAWGSF</sequence>
<keyword evidence="2" id="KW-1185">Reference proteome</keyword>
<proteinExistence type="predicted"/>
<name>A0A2S6IPK7_9FLAO</name>
<reference evidence="1 2" key="1">
    <citation type="submission" date="2018-02" db="EMBL/GenBank/DDBJ databases">
        <title>Genomic Encyclopedia of Archaeal and Bacterial Type Strains, Phase II (KMG-II): from individual species to whole genera.</title>
        <authorList>
            <person name="Goeker M."/>
        </authorList>
    </citation>
    <scope>NUCLEOTIDE SEQUENCE [LARGE SCALE GENOMIC DNA]</scope>
    <source>
        <strain evidence="1 2">DSM 16809</strain>
    </source>
</reference>
<gene>
    <name evidence="1" type="ORF">LY01_00008</name>
</gene>
<protein>
    <submittedName>
        <fullName evidence="1">Uncharacterized protein</fullName>
    </submittedName>
</protein>
<dbReference type="RefSeq" id="WP_146080347.1">
    <property type="nucleotide sequence ID" value="NZ_MQVW01000022.1"/>
</dbReference>
<comment type="caution">
    <text evidence="1">The sequence shown here is derived from an EMBL/GenBank/DDBJ whole genome shotgun (WGS) entry which is preliminary data.</text>
</comment>
<evidence type="ECO:0000313" key="1">
    <source>
        <dbReference type="EMBL" id="PPK96194.1"/>
    </source>
</evidence>
<dbReference type="Proteomes" id="UP000239002">
    <property type="component" value="Unassembled WGS sequence"/>
</dbReference>
<evidence type="ECO:0000313" key="2">
    <source>
        <dbReference type="Proteomes" id="UP000239002"/>
    </source>
</evidence>
<accession>A0A2S6IPK7</accession>
<organism evidence="1 2">
    <name type="scientific">Nonlabens xylanidelens</name>
    <dbReference type="NCBI Taxonomy" id="191564"/>
    <lineage>
        <taxon>Bacteria</taxon>
        <taxon>Pseudomonadati</taxon>
        <taxon>Bacteroidota</taxon>
        <taxon>Flavobacteriia</taxon>
        <taxon>Flavobacteriales</taxon>
        <taxon>Flavobacteriaceae</taxon>
        <taxon>Nonlabens</taxon>
    </lineage>
</organism>
<dbReference type="EMBL" id="PTJE01000001">
    <property type="protein sequence ID" value="PPK96194.1"/>
    <property type="molecule type" value="Genomic_DNA"/>
</dbReference>
<dbReference type="AlphaFoldDB" id="A0A2S6IPK7"/>